<feature type="transmembrane region" description="Helical" evidence="1">
    <location>
        <begin position="119"/>
        <end position="138"/>
    </location>
</feature>
<sequence length="355" mass="39833">MSCHVNCSERPPQLSPDNDITGPGVITNYVGSAGLAVFLILVYFFMVYDPARDPFDNHEMSQRPYQANPIDEMVTRKVRSCFKWSLVAIGDLQLITGFSILIGGAIQLDCGLTVYEWQVIVRLAWFSCLTHLSCLMALRNYLHTHTFGRTWRLVAMGILASMLIVGLLPTANYIDLLHSISSEYAMCHLAIRPSSGIALWSMVLPILVIALSFVSRVIKLHKTLSVELWGKLRTRASVNARSILLVVYNRCSTRGLKQRLSFFLVYRPLFAAFFVARLVFAAWSSMFVEGLWLLIAFIWGLLQLMGALNDGSKELGLWTMPGSHTRTDWTFGQVVSLLLLAAPLISLLEYLDHSP</sequence>
<dbReference type="PANTHER" id="PTHR37577">
    <property type="entry name" value="INTEGRAL MEMBRANE PROTEIN"/>
    <property type="match status" value="1"/>
</dbReference>
<feature type="transmembrane region" description="Helical" evidence="1">
    <location>
        <begin position="26"/>
        <end position="48"/>
    </location>
</feature>
<keyword evidence="1" id="KW-0472">Membrane</keyword>
<evidence type="ECO:0000256" key="1">
    <source>
        <dbReference type="SAM" id="Phobius"/>
    </source>
</evidence>
<feature type="transmembrane region" description="Helical" evidence="1">
    <location>
        <begin position="86"/>
        <end position="107"/>
    </location>
</feature>
<proteinExistence type="predicted"/>
<dbReference type="InterPro" id="IPR053018">
    <property type="entry name" value="Elsinochrome_Biosynth-Asso"/>
</dbReference>
<accession>A0A1V6QDQ0</accession>
<dbReference type="PANTHER" id="PTHR37577:SF1">
    <property type="entry name" value="INTEGRAL MEMBRANE PROTEIN"/>
    <property type="match status" value="1"/>
</dbReference>
<name>A0A1V6QDQ0_9EURO</name>
<dbReference type="EMBL" id="MDYO01000080">
    <property type="protein sequence ID" value="OQD87340.1"/>
    <property type="molecule type" value="Genomic_DNA"/>
</dbReference>
<dbReference type="Proteomes" id="UP000191612">
    <property type="component" value="Unassembled WGS sequence"/>
</dbReference>
<organism evidence="2 3">
    <name type="scientific">Penicillium solitum</name>
    <dbReference type="NCBI Taxonomy" id="60172"/>
    <lineage>
        <taxon>Eukaryota</taxon>
        <taxon>Fungi</taxon>
        <taxon>Dikarya</taxon>
        <taxon>Ascomycota</taxon>
        <taxon>Pezizomycotina</taxon>
        <taxon>Eurotiomycetes</taxon>
        <taxon>Eurotiomycetidae</taxon>
        <taxon>Eurotiales</taxon>
        <taxon>Aspergillaceae</taxon>
        <taxon>Penicillium</taxon>
    </lineage>
</organism>
<feature type="transmembrane region" description="Helical" evidence="1">
    <location>
        <begin position="290"/>
        <end position="308"/>
    </location>
</feature>
<keyword evidence="1" id="KW-1133">Transmembrane helix</keyword>
<protein>
    <submittedName>
        <fullName evidence="2">Uncharacterized protein</fullName>
    </submittedName>
</protein>
<feature type="transmembrane region" description="Helical" evidence="1">
    <location>
        <begin position="264"/>
        <end position="284"/>
    </location>
</feature>
<evidence type="ECO:0000313" key="3">
    <source>
        <dbReference type="Proteomes" id="UP000191612"/>
    </source>
</evidence>
<reference evidence="3" key="1">
    <citation type="journal article" date="2017" name="Nat. Microbiol.">
        <title>Global analysis of biosynthetic gene clusters reveals vast potential of secondary metabolite production in Penicillium species.</title>
        <authorList>
            <person name="Nielsen J.C."/>
            <person name="Grijseels S."/>
            <person name="Prigent S."/>
            <person name="Ji B."/>
            <person name="Dainat J."/>
            <person name="Nielsen K.F."/>
            <person name="Frisvad J.C."/>
            <person name="Workman M."/>
            <person name="Nielsen J."/>
        </authorList>
    </citation>
    <scope>NUCLEOTIDE SEQUENCE [LARGE SCALE GENOMIC DNA]</scope>
    <source>
        <strain evidence="3">IBT 29525</strain>
    </source>
</reference>
<gene>
    <name evidence="2" type="ORF">PENSOL_c080G08371</name>
</gene>
<keyword evidence="3" id="KW-1185">Reference proteome</keyword>
<evidence type="ECO:0000313" key="2">
    <source>
        <dbReference type="EMBL" id="OQD87340.1"/>
    </source>
</evidence>
<feature type="transmembrane region" description="Helical" evidence="1">
    <location>
        <begin position="329"/>
        <end position="348"/>
    </location>
</feature>
<dbReference type="STRING" id="60172.A0A1V6QDQ0"/>
<feature type="transmembrane region" description="Helical" evidence="1">
    <location>
        <begin position="150"/>
        <end position="174"/>
    </location>
</feature>
<keyword evidence="1" id="KW-0812">Transmembrane</keyword>
<comment type="caution">
    <text evidence="2">The sequence shown here is derived from an EMBL/GenBank/DDBJ whole genome shotgun (WGS) entry which is preliminary data.</text>
</comment>
<feature type="transmembrane region" description="Helical" evidence="1">
    <location>
        <begin position="194"/>
        <end position="214"/>
    </location>
</feature>
<dbReference type="AlphaFoldDB" id="A0A1V6QDQ0"/>